<dbReference type="AlphaFoldDB" id="A0A3A8AG33"/>
<name>A0A3A8AG33_9HYPH</name>
<dbReference type="Gene3D" id="3.90.550.10">
    <property type="entry name" value="Spore Coat Polysaccharide Biosynthesis Protein SpsA, Chain A"/>
    <property type="match status" value="1"/>
</dbReference>
<reference evidence="1 2" key="1">
    <citation type="journal article" date="2018" name="Int. J. Syst. Bacteriol.">
        <title>Oceaniradius stylonemae gen. nov., sp. nov., isolated from a red alga, Stylonema cornu-cervi.</title>
        <authorList>
            <person name="Jeong S."/>
        </authorList>
    </citation>
    <scope>NUCLEOTIDE SEQUENCE [LARGE SCALE GENOMIC DNA]</scope>
    <source>
        <strain evidence="1 2">StC1</strain>
    </source>
</reference>
<evidence type="ECO:0000313" key="2">
    <source>
        <dbReference type="Proteomes" id="UP000246132"/>
    </source>
</evidence>
<sequence>MTETVSGYVFGPADLKIGQREPGISAFMRIRNGEDFTEAAIESHIGHFDEIVAVYNQCSDATPQILARLAQRHGPKLRVFHYADRVFPPGTDGHVQTPPDSPASVVNYSNFALARTTRQIVTKLDDDHVAMRDQMGALAKEARSAPSLSRETFCYSGLNLARNADGGLALPAEETMCGNGDHWFVRLTPENFFVKDERFETFRHGSQRRRFRGFTYWHLKYLKRGGGFANYELGDNPQSRFARKQKKRQASDAVDLATAAANTRPAFVDSLLAPFDDKRRLLRDRARRMRKEFAGQTIEDVLTARTPGWRQWFGDG</sequence>
<dbReference type="GO" id="GO:0016740">
    <property type="term" value="F:transferase activity"/>
    <property type="evidence" value="ECO:0007669"/>
    <property type="project" value="UniProtKB-KW"/>
</dbReference>
<keyword evidence="1" id="KW-0808">Transferase</keyword>
<dbReference type="SUPFAM" id="SSF53448">
    <property type="entry name" value="Nucleotide-diphospho-sugar transferases"/>
    <property type="match status" value="1"/>
</dbReference>
<dbReference type="Proteomes" id="UP000246132">
    <property type="component" value="Unassembled WGS sequence"/>
</dbReference>
<protein>
    <submittedName>
        <fullName evidence="1">Glycosyl transferase</fullName>
    </submittedName>
</protein>
<gene>
    <name evidence="1" type="ORF">DEM25_010110</name>
</gene>
<proteinExistence type="predicted"/>
<keyword evidence="2" id="KW-1185">Reference proteome</keyword>
<dbReference type="EMBL" id="QFWV02000006">
    <property type="protein sequence ID" value="RKF06610.1"/>
    <property type="molecule type" value="Genomic_DNA"/>
</dbReference>
<dbReference type="RefSeq" id="WP_109769150.1">
    <property type="nucleotide sequence ID" value="NZ_CP159474.1"/>
</dbReference>
<comment type="caution">
    <text evidence="1">The sequence shown here is derived from an EMBL/GenBank/DDBJ whole genome shotgun (WGS) entry which is preliminary data.</text>
</comment>
<organism evidence="1 2">
    <name type="scientific">Oceaniradius stylonematis</name>
    <dbReference type="NCBI Taxonomy" id="2184161"/>
    <lineage>
        <taxon>Bacteria</taxon>
        <taxon>Pseudomonadati</taxon>
        <taxon>Pseudomonadota</taxon>
        <taxon>Alphaproteobacteria</taxon>
        <taxon>Hyphomicrobiales</taxon>
        <taxon>Ahrensiaceae</taxon>
        <taxon>Oceaniradius</taxon>
    </lineage>
</organism>
<dbReference type="InterPro" id="IPR029044">
    <property type="entry name" value="Nucleotide-diphossugar_trans"/>
</dbReference>
<dbReference type="OrthoDB" id="114108at2"/>
<accession>A0A3A8AG33</accession>
<evidence type="ECO:0000313" key="1">
    <source>
        <dbReference type="EMBL" id="RKF06610.1"/>
    </source>
</evidence>